<protein>
    <submittedName>
        <fullName evidence="3">Uncharacterized protein LOC116558479</fullName>
    </submittedName>
</protein>
<name>A0A6J3IPH1_SAPAP</name>
<evidence type="ECO:0000313" key="2">
    <source>
        <dbReference type="Proteomes" id="UP000504640"/>
    </source>
</evidence>
<dbReference type="RefSeq" id="XP_032144412.1">
    <property type="nucleotide sequence ID" value="XM_032288521.1"/>
</dbReference>
<feature type="compositionally biased region" description="Basic and acidic residues" evidence="1">
    <location>
        <begin position="33"/>
        <end position="50"/>
    </location>
</feature>
<feature type="compositionally biased region" description="Basic residues" evidence="1">
    <location>
        <begin position="21"/>
        <end position="32"/>
    </location>
</feature>
<proteinExistence type="predicted"/>
<feature type="region of interest" description="Disordered" evidence="1">
    <location>
        <begin position="109"/>
        <end position="209"/>
    </location>
</feature>
<accession>A0A6J3IPH1</accession>
<dbReference type="GeneID" id="116558479"/>
<reference evidence="3" key="1">
    <citation type="submission" date="2025-08" db="UniProtKB">
        <authorList>
            <consortium name="RefSeq"/>
        </authorList>
    </citation>
    <scope>IDENTIFICATION</scope>
    <source>
        <tissue evidence="3">Blood</tissue>
    </source>
</reference>
<evidence type="ECO:0000313" key="3">
    <source>
        <dbReference type="RefSeq" id="XP_032144412.1"/>
    </source>
</evidence>
<gene>
    <name evidence="3" type="primary">LOC116558479</name>
</gene>
<feature type="region of interest" description="Disordered" evidence="1">
    <location>
        <begin position="1"/>
        <end position="50"/>
    </location>
</feature>
<sequence>MEAPHNGTLESRKRASANVRRPQRSRLLKKRERRGEERRRMREERRRKDTAECKARSALRGVETPVTHYGCPHCCLPALCSLGRPVCRPGALSPPGAAADPGGGCCAPWGLLPRRTQPDRGRGRGREQGGATPNHSGLAGEDSLLGGRVGAVNPSSPARESGLGERAFFRRSGSVDKEERIPGPHAVGGPRGPGTCGRNSRAACCSGGG</sequence>
<dbReference type="AlphaFoldDB" id="A0A6J3IPH1"/>
<feature type="compositionally biased region" description="Basic and acidic residues" evidence="1">
    <location>
        <begin position="173"/>
        <end position="182"/>
    </location>
</feature>
<keyword evidence="2" id="KW-1185">Reference proteome</keyword>
<evidence type="ECO:0000256" key="1">
    <source>
        <dbReference type="SAM" id="MobiDB-lite"/>
    </source>
</evidence>
<dbReference type="Proteomes" id="UP000504640">
    <property type="component" value="Unplaced"/>
</dbReference>
<organism evidence="2 3">
    <name type="scientific">Sapajus apella</name>
    <name type="common">Brown-capped capuchin</name>
    <name type="synonym">Cebus apella</name>
    <dbReference type="NCBI Taxonomy" id="9515"/>
    <lineage>
        <taxon>Eukaryota</taxon>
        <taxon>Metazoa</taxon>
        <taxon>Chordata</taxon>
        <taxon>Craniata</taxon>
        <taxon>Vertebrata</taxon>
        <taxon>Euteleostomi</taxon>
        <taxon>Mammalia</taxon>
        <taxon>Eutheria</taxon>
        <taxon>Euarchontoglires</taxon>
        <taxon>Primates</taxon>
        <taxon>Haplorrhini</taxon>
        <taxon>Platyrrhini</taxon>
        <taxon>Cebidae</taxon>
        <taxon>Cebinae</taxon>
        <taxon>Sapajus</taxon>
    </lineage>
</organism>
<feature type="compositionally biased region" description="Basic and acidic residues" evidence="1">
    <location>
        <begin position="116"/>
        <end position="127"/>
    </location>
</feature>